<protein>
    <submittedName>
        <fullName evidence="2">Uncharacterized protein</fullName>
    </submittedName>
</protein>
<feature type="region of interest" description="Disordered" evidence="1">
    <location>
        <begin position="113"/>
        <end position="144"/>
    </location>
</feature>
<evidence type="ECO:0000256" key="1">
    <source>
        <dbReference type="SAM" id="MobiDB-lite"/>
    </source>
</evidence>
<accession>A0ABN2N521</accession>
<reference evidence="2 3" key="1">
    <citation type="journal article" date="2019" name="Int. J. Syst. Evol. Microbiol.">
        <title>The Global Catalogue of Microorganisms (GCM) 10K type strain sequencing project: providing services to taxonomists for standard genome sequencing and annotation.</title>
        <authorList>
            <consortium name="The Broad Institute Genomics Platform"/>
            <consortium name="The Broad Institute Genome Sequencing Center for Infectious Disease"/>
            <person name="Wu L."/>
            <person name="Ma J."/>
        </authorList>
    </citation>
    <scope>NUCLEOTIDE SEQUENCE [LARGE SCALE GENOMIC DNA]</scope>
    <source>
        <strain evidence="2 3">JCM 16009</strain>
    </source>
</reference>
<comment type="caution">
    <text evidence="2">The sequence shown here is derived from an EMBL/GenBank/DDBJ whole genome shotgun (WGS) entry which is preliminary data.</text>
</comment>
<organism evidence="2 3">
    <name type="scientific">Pseudonocardia ailaonensis</name>
    <dbReference type="NCBI Taxonomy" id="367279"/>
    <lineage>
        <taxon>Bacteria</taxon>
        <taxon>Bacillati</taxon>
        <taxon>Actinomycetota</taxon>
        <taxon>Actinomycetes</taxon>
        <taxon>Pseudonocardiales</taxon>
        <taxon>Pseudonocardiaceae</taxon>
        <taxon>Pseudonocardia</taxon>
    </lineage>
</organism>
<dbReference type="Proteomes" id="UP001500449">
    <property type="component" value="Unassembled WGS sequence"/>
</dbReference>
<sequence>MIVGCGPDGGEQRGLRDRDREIEVSFLGTEVAGKSAPSTHRGHFGAGGGQQPAVGFPAHDGVMVAMGLSEDGGAAQIGVSHPGLLLSSSARVSVDTGTASALCVSWRSVAASPRNTTAHEGLEDDDRDPGGPRIAPGRRHSCRGPDGLCRVARC</sequence>
<gene>
    <name evidence="2" type="ORF">GCM10009836_36460</name>
</gene>
<name>A0ABN2N521_9PSEU</name>
<proteinExistence type="predicted"/>
<keyword evidence="3" id="KW-1185">Reference proteome</keyword>
<evidence type="ECO:0000313" key="3">
    <source>
        <dbReference type="Proteomes" id="UP001500449"/>
    </source>
</evidence>
<dbReference type="EMBL" id="BAAAQK010000009">
    <property type="protein sequence ID" value="GAA1853081.1"/>
    <property type="molecule type" value="Genomic_DNA"/>
</dbReference>
<evidence type="ECO:0000313" key="2">
    <source>
        <dbReference type="EMBL" id="GAA1853081.1"/>
    </source>
</evidence>